<organism evidence="1 2">
    <name type="scientific">Zobellia barbeyronii</name>
    <dbReference type="NCBI Taxonomy" id="2748009"/>
    <lineage>
        <taxon>Bacteria</taxon>
        <taxon>Pseudomonadati</taxon>
        <taxon>Bacteroidota</taxon>
        <taxon>Flavobacteriia</taxon>
        <taxon>Flavobacteriales</taxon>
        <taxon>Flavobacteriaceae</taxon>
        <taxon>Zobellia</taxon>
    </lineage>
</organism>
<accession>A0ABS5WBT3</accession>
<comment type="caution">
    <text evidence="1">The sequence shown here is derived from an EMBL/GenBank/DDBJ whole genome shotgun (WGS) entry which is preliminary data.</text>
</comment>
<evidence type="ECO:0000313" key="1">
    <source>
        <dbReference type="EMBL" id="MBT2160864.1"/>
    </source>
</evidence>
<evidence type="ECO:0000313" key="2">
    <source>
        <dbReference type="Proteomes" id="UP000740413"/>
    </source>
</evidence>
<evidence type="ECO:0008006" key="3">
    <source>
        <dbReference type="Google" id="ProtNLM"/>
    </source>
</evidence>
<dbReference type="EMBL" id="JACATN010000002">
    <property type="protein sequence ID" value="MBT2160864.1"/>
    <property type="molecule type" value="Genomic_DNA"/>
</dbReference>
<sequence>MRILKKIGKGFLVLIILVLYSCGSAKYSCLFDTGKELDFSNGKWLLNRTESNSKIFDTELYHNSLKNFKNILGDSLIEINDLRSTKLVAPKIKFDLSTLDLQELKRDTDCDYIINIGGNVISDGAGTLTFSNQNENSSNRASVSISIYDLNAETLISSSLVYGKTENQASAFDNNDNLPTINPSSHMIMLKGAKKLIKNTKRIN</sequence>
<gene>
    <name evidence="1" type="ORF">HW347_06280</name>
</gene>
<dbReference type="Proteomes" id="UP000740413">
    <property type="component" value="Unassembled WGS sequence"/>
</dbReference>
<proteinExistence type="predicted"/>
<keyword evidence="2" id="KW-1185">Reference proteome</keyword>
<dbReference type="RefSeq" id="WP_214611065.1">
    <property type="nucleotide sequence ID" value="NZ_JACATN010000002.1"/>
</dbReference>
<name>A0ABS5WBT3_9FLAO</name>
<dbReference type="PROSITE" id="PS51257">
    <property type="entry name" value="PROKAR_LIPOPROTEIN"/>
    <property type="match status" value="1"/>
</dbReference>
<reference evidence="2" key="2">
    <citation type="submission" date="2023-07" db="EMBL/GenBank/DDBJ databases">
        <title>Zobellia barbeyronii sp. nov., a new marine flavobacterium, isolated from green and red algae.</title>
        <authorList>
            <person name="Nedashkovskaya O.I."/>
            <person name="Otstavnykh N."/>
            <person name="Zhukova N."/>
            <person name="Guzev K."/>
            <person name="Chausova V."/>
            <person name="Tekutyeva L."/>
            <person name="Mikhailov V."/>
            <person name="Isaeva M."/>
        </authorList>
    </citation>
    <scope>NUCLEOTIDE SEQUENCE [LARGE SCALE GENOMIC DNA]</scope>
    <source>
        <strain evidence="2">KMM 6746</strain>
    </source>
</reference>
<reference evidence="1 2" key="1">
    <citation type="submission" date="2020-06" db="EMBL/GenBank/DDBJ databases">
        <authorList>
            <person name="Isaeva M.P."/>
            <person name="Chernysheva N.Y."/>
        </authorList>
    </citation>
    <scope>NUCLEOTIDE SEQUENCE [LARGE SCALE GENOMIC DNA]</scope>
    <source>
        <strain evidence="1 2">KMM 6746</strain>
    </source>
</reference>
<protein>
    <recommendedName>
        <fullName evidence="3">Lipoprotein</fullName>
    </recommendedName>
</protein>